<evidence type="ECO:0000313" key="2">
    <source>
        <dbReference type="EMBL" id="QJD81100.1"/>
    </source>
</evidence>
<gene>
    <name evidence="2" type="ORF">HH216_23745</name>
</gene>
<dbReference type="GO" id="GO:0004622">
    <property type="term" value="F:phosphatidylcholine lysophospholipase activity"/>
    <property type="evidence" value="ECO:0007669"/>
    <property type="project" value="TreeGrafter"/>
</dbReference>
<evidence type="ECO:0000313" key="3">
    <source>
        <dbReference type="Proteomes" id="UP000501128"/>
    </source>
</evidence>
<dbReference type="SUPFAM" id="SSF52266">
    <property type="entry name" value="SGNH hydrolase"/>
    <property type="match status" value="1"/>
</dbReference>
<name>A0A7L5E020_9BACT</name>
<dbReference type="RefSeq" id="WP_169553119.1">
    <property type="nucleotide sequence ID" value="NZ_CP051677.1"/>
</dbReference>
<sequence length="197" mass="22316">MNWYEDEVGPLENKLRNSPPDSVIFYGSSTVRLWAGLAQDFPDVAPINAGFGGSTLAACAWFFERLIGPAKPRTLVLYAGDNDLGDNRHPEEVYLSFCALAAKIQRDLPDTDVTFISIKPSPARWHIVEQIRSANRYIENEIKRLPRFSFVDLTPVMLTPDGKPRRELYQADGLHMNAEGYAIWRRELTARVPDLTH</sequence>
<dbReference type="InterPro" id="IPR036514">
    <property type="entry name" value="SGNH_hydro_sf"/>
</dbReference>
<dbReference type="EMBL" id="CP051677">
    <property type="protein sequence ID" value="QJD81100.1"/>
    <property type="molecule type" value="Genomic_DNA"/>
</dbReference>
<feature type="domain" description="SGNH hydrolase-type esterase" evidence="1">
    <location>
        <begin position="29"/>
        <end position="183"/>
    </location>
</feature>
<dbReference type="Pfam" id="PF13472">
    <property type="entry name" value="Lipase_GDSL_2"/>
    <property type="match status" value="1"/>
</dbReference>
<dbReference type="PANTHER" id="PTHR30383:SF5">
    <property type="entry name" value="SGNH HYDROLASE-TYPE ESTERASE DOMAIN-CONTAINING PROTEIN"/>
    <property type="match status" value="1"/>
</dbReference>
<dbReference type="InterPro" id="IPR013830">
    <property type="entry name" value="SGNH_hydro"/>
</dbReference>
<dbReference type="Proteomes" id="UP000501128">
    <property type="component" value="Chromosome"/>
</dbReference>
<protein>
    <submittedName>
        <fullName evidence="2">GDSL family lipase</fullName>
    </submittedName>
</protein>
<organism evidence="2 3">
    <name type="scientific">Spirosoma rhododendri</name>
    <dbReference type="NCBI Taxonomy" id="2728024"/>
    <lineage>
        <taxon>Bacteria</taxon>
        <taxon>Pseudomonadati</taxon>
        <taxon>Bacteroidota</taxon>
        <taxon>Cytophagia</taxon>
        <taxon>Cytophagales</taxon>
        <taxon>Cytophagaceae</taxon>
        <taxon>Spirosoma</taxon>
    </lineage>
</organism>
<keyword evidence="3" id="KW-1185">Reference proteome</keyword>
<dbReference type="Gene3D" id="3.40.50.1110">
    <property type="entry name" value="SGNH hydrolase"/>
    <property type="match status" value="1"/>
</dbReference>
<dbReference type="KEGG" id="srho:HH216_23745"/>
<proteinExistence type="predicted"/>
<evidence type="ECO:0000259" key="1">
    <source>
        <dbReference type="Pfam" id="PF13472"/>
    </source>
</evidence>
<accession>A0A7L5E020</accession>
<reference evidence="2 3" key="1">
    <citation type="submission" date="2020-04" db="EMBL/GenBank/DDBJ databases">
        <title>Genome sequencing of novel species.</title>
        <authorList>
            <person name="Heo J."/>
            <person name="Kim S.-J."/>
            <person name="Kim J.-S."/>
            <person name="Hong S.-B."/>
            <person name="Kwon S.-W."/>
        </authorList>
    </citation>
    <scope>NUCLEOTIDE SEQUENCE [LARGE SCALE GENOMIC DNA]</scope>
    <source>
        <strain evidence="2 3">CJU-R4</strain>
    </source>
</reference>
<dbReference type="InterPro" id="IPR051532">
    <property type="entry name" value="Ester_Hydrolysis_Enzymes"/>
</dbReference>
<dbReference type="AlphaFoldDB" id="A0A7L5E020"/>
<dbReference type="PANTHER" id="PTHR30383">
    <property type="entry name" value="THIOESTERASE 1/PROTEASE 1/LYSOPHOSPHOLIPASE L1"/>
    <property type="match status" value="1"/>
</dbReference>